<keyword evidence="1" id="KW-1133">Transmembrane helix</keyword>
<name>A0A0C5RL47_9BACT</name>
<dbReference type="PATRIC" id="fig|42094.4.peg.113"/>
<protein>
    <submittedName>
        <fullName evidence="2">Uncharacterized protein</fullName>
    </submittedName>
</protein>
<keyword evidence="1" id="KW-0812">Transmembrane</keyword>
<dbReference type="EMBL" id="CP009770">
    <property type="protein sequence ID" value="AJQ45157.1"/>
    <property type="molecule type" value="Genomic_DNA"/>
</dbReference>
<accession>A0A0C5RL47</accession>
<dbReference type="AlphaFoldDB" id="A0A0C5RL47"/>
<organism evidence="2 3">
    <name type="scientific">Ureaplasma diversum</name>
    <dbReference type="NCBI Taxonomy" id="42094"/>
    <lineage>
        <taxon>Bacteria</taxon>
        <taxon>Bacillati</taxon>
        <taxon>Mycoplasmatota</taxon>
        <taxon>Mycoplasmoidales</taxon>
        <taxon>Mycoplasmoidaceae</taxon>
        <taxon>Ureaplasma</taxon>
    </lineage>
</organism>
<reference evidence="2 3" key="1">
    <citation type="journal article" date="2015" name="Genome Announc.">
        <title>Genome Sequence of Ureaplasma diversum Strain ATCC 49782.</title>
        <authorList>
            <person name="Marques L.M."/>
            <person name="Guimaraes A.M."/>
            <person name="Martins H.B."/>
            <person name="Rezende I.S."/>
            <person name="Barbosa M.S."/>
            <person name="Campos G.B."/>
            <person name="do Nascimento N.C."/>
            <person name="Dos Santos A.P."/>
            <person name="Amorim A.T."/>
            <person name="Santos V.M."/>
            <person name="Messick J.B."/>
            <person name="Timenetsky J."/>
        </authorList>
    </citation>
    <scope>NUCLEOTIDE SEQUENCE [LARGE SCALE GENOMIC DNA]</scope>
    <source>
        <strain evidence="2 3">ATCC 49782</strain>
    </source>
</reference>
<dbReference type="RefSeq" id="WP_208895092.1">
    <property type="nucleotide sequence ID" value="NZ_CP009770.1"/>
</dbReference>
<gene>
    <name evidence="2" type="ORF">JM47_00625</name>
</gene>
<evidence type="ECO:0000313" key="3">
    <source>
        <dbReference type="Proteomes" id="UP000032261"/>
    </source>
</evidence>
<feature type="transmembrane region" description="Helical" evidence="1">
    <location>
        <begin position="6"/>
        <end position="26"/>
    </location>
</feature>
<evidence type="ECO:0000256" key="1">
    <source>
        <dbReference type="SAM" id="Phobius"/>
    </source>
</evidence>
<sequence>MYYYFLILLLLPLGFSAIYLWAFYIINKHKKQYEQLRIICLKALIITRSDFNHYYYNTSNLFVSNPSYSNLINSYLEQISNNLNSFLANLRNYRLSIVRFNFKKIKTYHKLLVEQNNDLYQQINVLNDAIVLFWKDTLANDQNEQQLIDQIDQLNNHYTKLCNKYNIDCLRFYSVNDAFNQQLIDLRNQKNEQLWFKYSKTYVQLLYKISNLHWILNNLLNVIKQVQLIDNYNNASALNVEKKNFLTLSQIQQIKDAIADFALFKNNKFLTMINQSQFNDLNNELKQYLAKIIDLYKLSSQNAIGAQLFEQYKNVFKKDYGTLNYQLNKTKEFLLKLNSELNNFKFDQLLVKCEQIQAILDQLSSQIINQSEIVESIDFIFKTHQFYLDLSYFVNELNQLHYNLAEWLMIYNDLVDKIVELKNKKYQIEAYCNSNQREMINCRIDQNWLVEDFDFIEHLDQLIHFKKRIDFNEILDTKFNHRVCELINQRFSMIINLIHYQTHLYKRFYNELINALIIAGSDLDYIKNKYPINNWSELINVQATLVKMADDLFYDKSKKQQTKVFSSSN</sequence>
<dbReference type="Proteomes" id="UP000032261">
    <property type="component" value="Chromosome"/>
</dbReference>
<dbReference type="HOGENOM" id="CLU_483902_0_0_14"/>
<proteinExistence type="predicted"/>
<evidence type="ECO:0000313" key="2">
    <source>
        <dbReference type="EMBL" id="AJQ45157.1"/>
    </source>
</evidence>
<keyword evidence="1" id="KW-0472">Membrane</keyword>
<dbReference type="KEGG" id="ude:JM47_00625"/>